<dbReference type="KEGG" id="dpl:KGM_204029"/>
<evidence type="ECO:0000313" key="1">
    <source>
        <dbReference type="EMBL" id="OWR45311.1"/>
    </source>
</evidence>
<comment type="caution">
    <text evidence="1">The sequence shown here is derived from an EMBL/GenBank/DDBJ whole genome shotgun (WGS) entry which is preliminary data.</text>
</comment>
<dbReference type="EMBL" id="AGBW02012265">
    <property type="protein sequence ID" value="OWR45311.1"/>
    <property type="molecule type" value="Genomic_DNA"/>
</dbReference>
<keyword evidence="2" id="KW-1185">Reference proteome</keyword>
<organism evidence="1 2">
    <name type="scientific">Danaus plexippus plexippus</name>
    <dbReference type="NCBI Taxonomy" id="278856"/>
    <lineage>
        <taxon>Eukaryota</taxon>
        <taxon>Metazoa</taxon>
        <taxon>Ecdysozoa</taxon>
        <taxon>Arthropoda</taxon>
        <taxon>Hexapoda</taxon>
        <taxon>Insecta</taxon>
        <taxon>Pterygota</taxon>
        <taxon>Neoptera</taxon>
        <taxon>Endopterygota</taxon>
        <taxon>Lepidoptera</taxon>
        <taxon>Glossata</taxon>
        <taxon>Ditrysia</taxon>
        <taxon>Papilionoidea</taxon>
        <taxon>Nymphalidae</taxon>
        <taxon>Danainae</taxon>
        <taxon>Danaini</taxon>
        <taxon>Danaina</taxon>
        <taxon>Danaus</taxon>
        <taxon>Danaus</taxon>
    </lineage>
</organism>
<sequence length="94" mass="10705">MLCLTLSTSVYFHTESACESFQTLVAAVRRRVLVDAMNVRRYDSGLNVRGRRPTTRNAKRNNRCGLRPAEHRKCADTWKTTTRETRSGTEEGSV</sequence>
<proteinExistence type="predicted"/>
<dbReference type="AlphaFoldDB" id="A0A212EV23"/>
<evidence type="ECO:0000313" key="2">
    <source>
        <dbReference type="Proteomes" id="UP000007151"/>
    </source>
</evidence>
<dbReference type="Proteomes" id="UP000007151">
    <property type="component" value="Unassembled WGS sequence"/>
</dbReference>
<protein>
    <submittedName>
        <fullName evidence="1">Uncharacterized protein</fullName>
    </submittedName>
</protein>
<accession>A0A212EV23</accession>
<dbReference type="InParanoid" id="A0A212EV23"/>
<reference evidence="1 2" key="1">
    <citation type="journal article" date="2011" name="Cell">
        <title>The monarch butterfly genome yields insights into long-distance migration.</title>
        <authorList>
            <person name="Zhan S."/>
            <person name="Merlin C."/>
            <person name="Boore J.L."/>
            <person name="Reppert S.M."/>
        </authorList>
    </citation>
    <scope>NUCLEOTIDE SEQUENCE [LARGE SCALE GENOMIC DNA]</scope>
    <source>
        <strain evidence="1">F-2</strain>
    </source>
</reference>
<gene>
    <name evidence="1" type="ORF">KGM_204029</name>
</gene>
<name>A0A212EV23_DANPL</name>